<dbReference type="InterPro" id="IPR023829">
    <property type="entry name" value="PGA_PgaD"/>
</dbReference>
<evidence type="ECO:0000256" key="1">
    <source>
        <dbReference type="SAM" id="Phobius"/>
    </source>
</evidence>
<feature type="transmembrane region" description="Helical" evidence="1">
    <location>
        <begin position="44"/>
        <end position="64"/>
    </location>
</feature>
<dbReference type="AlphaFoldDB" id="A0A5P1UUB7"/>
<keyword evidence="3" id="KW-1185">Reference proteome</keyword>
<dbReference type="GO" id="GO:0043709">
    <property type="term" value="P:cell adhesion involved in single-species biofilm formation"/>
    <property type="evidence" value="ECO:0007669"/>
    <property type="project" value="InterPro"/>
</dbReference>
<protein>
    <submittedName>
        <fullName evidence="2">Poly-beta-1,6-N-acetyl-D-glucosamine biosynthesis protein PgaD</fullName>
    </submittedName>
</protein>
<dbReference type="RefSeq" id="WP_150025536.1">
    <property type="nucleotide sequence ID" value="NZ_CP043909.1"/>
</dbReference>
<organism evidence="2 3">
    <name type="scientific">Acinetobacter suaedae</name>
    <dbReference type="NCBI Taxonomy" id="2609668"/>
    <lineage>
        <taxon>Bacteria</taxon>
        <taxon>Pseudomonadati</taxon>
        <taxon>Pseudomonadota</taxon>
        <taxon>Gammaproteobacteria</taxon>
        <taxon>Moraxellales</taxon>
        <taxon>Moraxellaceae</taxon>
        <taxon>Acinetobacter</taxon>
    </lineage>
</organism>
<evidence type="ECO:0000313" key="3">
    <source>
        <dbReference type="Proteomes" id="UP000325177"/>
    </source>
</evidence>
<keyword evidence="1" id="KW-0472">Membrane</keyword>
<dbReference type="Pfam" id="PF13994">
    <property type="entry name" value="PgaD"/>
    <property type="match status" value="1"/>
</dbReference>
<dbReference type="EMBL" id="CP043909">
    <property type="protein sequence ID" value="QER39197.1"/>
    <property type="molecule type" value="Genomic_DNA"/>
</dbReference>
<name>A0A5P1UUB7_9GAMM</name>
<keyword evidence="1" id="KW-0812">Transmembrane</keyword>
<reference evidence="2 3" key="1">
    <citation type="submission" date="2019-09" db="EMBL/GenBank/DDBJ databases">
        <title>Acinetobacter sp. C16S1 isolated from saline soil.</title>
        <authorList>
            <person name="Xu L."/>
            <person name="Sun J.-Q."/>
        </authorList>
    </citation>
    <scope>NUCLEOTIDE SEQUENCE [LARGE SCALE GENOMIC DNA]</scope>
    <source>
        <strain evidence="2 3">C16S1</strain>
    </source>
</reference>
<sequence length="170" mass="20302">MNQQFIRTIVTNIEHDVSKLDIPKYIDKPEYVTNRKAGYSLQMIGWLLWIWLLLPLFTIVLWMYEFWVVHQYVMIPPIIAQVYNLRFIVLGISLLVVTLLLWASYNWYRFKDNERRLKMENTPLEEFVHFFGVTLADQQKMQSAKTLILHYDVQGQLCDFDIIGSQKLVL</sequence>
<dbReference type="Proteomes" id="UP000325177">
    <property type="component" value="Chromosome"/>
</dbReference>
<proteinExistence type="predicted"/>
<dbReference type="NCBIfam" id="TIGR03940">
    <property type="entry name" value="PGA_PgaD"/>
    <property type="match status" value="1"/>
</dbReference>
<dbReference type="KEGG" id="asue:F2A31_05560"/>
<gene>
    <name evidence="2" type="primary">pgaD</name>
    <name evidence="2" type="ORF">F2A31_05560</name>
</gene>
<accession>A0A5P1UUB7</accession>
<evidence type="ECO:0000313" key="2">
    <source>
        <dbReference type="EMBL" id="QER39197.1"/>
    </source>
</evidence>
<keyword evidence="1" id="KW-1133">Transmembrane helix</keyword>
<feature type="transmembrane region" description="Helical" evidence="1">
    <location>
        <begin position="84"/>
        <end position="108"/>
    </location>
</feature>